<gene>
    <name evidence="3 5" type="primary">xbx-4</name>
    <name evidence="5" type="ORF">C23H5.3</name>
    <name evidence="3" type="ORF">CELE_C23H5.3</name>
</gene>
<dbReference type="AGR" id="WB:WBGene00016025"/>
<protein>
    <submittedName>
        <fullName evidence="3">DUF3719 domain-containing protein</fullName>
    </submittedName>
</protein>
<evidence type="ECO:0000256" key="1">
    <source>
        <dbReference type="SAM" id="MobiDB-lite"/>
    </source>
</evidence>
<dbReference type="STRING" id="6239.C23H5.3.1"/>
<feature type="domain" description="DUF3719" evidence="2">
    <location>
        <begin position="36"/>
        <end position="77"/>
    </location>
</feature>
<evidence type="ECO:0000313" key="3">
    <source>
        <dbReference type="EMBL" id="CCD65344.1"/>
    </source>
</evidence>
<dbReference type="SMR" id="O61830"/>
<organism evidence="3 4">
    <name type="scientific">Caenorhabditis elegans</name>
    <dbReference type="NCBI Taxonomy" id="6239"/>
    <lineage>
        <taxon>Eukaryota</taxon>
        <taxon>Metazoa</taxon>
        <taxon>Ecdysozoa</taxon>
        <taxon>Nematoda</taxon>
        <taxon>Chromadorea</taxon>
        <taxon>Rhabditida</taxon>
        <taxon>Rhabditina</taxon>
        <taxon>Rhabditomorpha</taxon>
        <taxon>Rhabditoidea</taxon>
        <taxon>Rhabditidae</taxon>
        <taxon>Peloderinae</taxon>
        <taxon>Caenorhabditis</taxon>
    </lineage>
</organism>
<dbReference type="Bgee" id="WBGene00016025">
    <property type="expression patterns" value="Expressed in pharyngeal muscle cell (C elegans) and 3 other cell types or tissues"/>
</dbReference>
<dbReference type="InParanoid" id="O61830"/>
<dbReference type="CTD" id="182822"/>
<dbReference type="eggNOG" id="ENOG502TIZQ">
    <property type="taxonomic scope" value="Eukaryota"/>
</dbReference>
<evidence type="ECO:0000259" key="2">
    <source>
        <dbReference type="Pfam" id="PF12516"/>
    </source>
</evidence>
<evidence type="ECO:0000313" key="5">
    <source>
        <dbReference type="WormBase" id="C23H5.3"/>
    </source>
</evidence>
<feature type="region of interest" description="Disordered" evidence="1">
    <location>
        <begin position="1"/>
        <end position="20"/>
    </location>
</feature>
<dbReference type="Proteomes" id="UP000001940">
    <property type="component" value="Chromosome IV"/>
</dbReference>
<dbReference type="AlphaFoldDB" id="O61830"/>
<dbReference type="WormBase" id="C23H5.3">
    <property type="protein sequence ID" value="CE17438"/>
    <property type="gene ID" value="WBGene00016025"/>
    <property type="gene designation" value="xbx-4"/>
</dbReference>
<proteinExistence type="predicted"/>
<dbReference type="OMA" id="LWRDKFP"/>
<dbReference type="GeneID" id="182822"/>
<dbReference type="InterPro" id="IPR022194">
    <property type="entry name" value="DUF3719"/>
</dbReference>
<keyword evidence="4" id="KW-1185">Reference proteome</keyword>
<dbReference type="RefSeq" id="NP_500165.1">
    <property type="nucleotide sequence ID" value="NM_067764.5"/>
</dbReference>
<dbReference type="EMBL" id="BX284604">
    <property type="protein sequence ID" value="CCD65344.1"/>
    <property type="molecule type" value="Genomic_DNA"/>
</dbReference>
<name>O61830_CAEEL</name>
<accession>O61830</accession>
<dbReference type="Pfam" id="PF12516">
    <property type="entry name" value="DUF3719"/>
    <property type="match status" value="1"/>
</dbReference>
<dbReference type="FunCoup" id="O61830">
    <property type="interactions" value="1459"/>
</dbReference>
<dbReference type="HOGENOM" id="CLU_2173248_0_0_1"/>
<reference evidence="3 4" key="1">
    <citation type="journal article" date="1998" name="Science">
        <title>Genome sequence of the nematode C. elegans: a platform for investigating biology.</title>
        <authorList>
            <consortium name="The C. elegans sequencing consortium"/>
            <person name="Sulson J.E."/>
            <person name="Waterston R."/>
        </authorList>
    </citation>
    <scope>NUCLEOTIDE SEQUENCE [LARGE SCALE GENOMIC DNA]</scope>
    <source>
        <strain evidence="3 4">Bristol N2</strain>
    </source>
</reference>
<dbReference type="KEGG" id="cel:CELE_C23H5.3"/>
<evidence type="ECO:0000313" key="4">
    <source>
        <dbReference type="Proteomes" id="UP000001940"/>
    </source>
</evidence>
<feature type="compositionally biased region" description="Polar residues" evidence="1">
    <location>
        <begin position="1"/>
        <end position="13"/>
    </location>
</feature>
<dbReference type="PaxDb" id="6239-C23H5.3"/>
<dbReference type="PIR" id="T33128">
    <property type="entry name" value="T33128"/>
</dbReference>
<dbReference type="UCSC" id="C23H5.3">
    <property type="organism name" value="c. elegans"/>
</dbReference>
<sequence>MLTWSTSATSSKPTLRGKIPNSKAAEEFLDSWDNAVFDGKSTGDPELDREASLWRDKFPHLRITGSRFESQKVTHPIPVDSLSFQKSIIQHSKSANAIREKLPKIDNFKKK</sequence>
<dbReference type="OrthoDB" id="5780456at2759"/>